<protein>
    <submittedName>
        <fullName evidence="10">Zinc finger protein OZF-like</fullName>
    </submittedName>
</protein>
<evidence type="ECO:0000259" key="8">
    <source>
        <dbReference type="PROSITE" id="PS50157"/>
    </source>
</evidence>
<dbReference type="FunFam" id="3.30.160.60:FF:000624">
    <property type="entry name" value="zinc finger protein 697"/>
    <property type="match status" value="1"/>
</dbReference>
<name>A0A3Q0JEV0_DIACI</name>
<dbReference type="KEGG" id="dci:113470731"/>
<feature type="domain" description="C2H2-type" evidence="8">
    <location>
        <begin position="136"/>
        <end position="161"/>
    </location>
</feature>
<evidence type="ECO:0000256" key="1">
    <source>
        <dbReference type="ARBA" id="ARBA00004123"/>
    </source>
</evidence>
<proteinExistence type="predicted"/>
<keyword evidence="4 7" id="KW-0863">Zinc-finger</keyword>
<dbReference type="SMART" id="SM00355">
    <property type="entry name" value="ZnF_C2H2"/>
    <property type="match status" value="8"/>
</dbReference>
<evidence type="ECO:0000256" key="3">
    <source>
        <dbReference type="ARBA" id="ARBA00022737"/>
    </source>
</evidence>
<sequence length="338" mass="39539">MTVSERNDEIIGDLKNDSAVYKIKSEDLVAAMTSDDWGEKRCRLCGIVSENMTLAYIHYLECINRYNKTYECSTCKKTFNRKRYLFLHLRETHKMKIPKMNGSRKRELVCNYCNKTFPTKVQLTEHIFVHMNIKNYTCDLCGAQFKDKTSFQKHIKFKHLGILRKQSYYMRKSERVVCHYCQKSLASKPNLISHIRSYHMKKDAKPAAKPEIPKVKKFICYICGKAYSYRGGLLEHTKIQHEDGKRTCPICGKKVVKKFSLEIHMNTHTGVKSHCCEICGKSYSTANYLRIHMLYHTDILPYACHVCPKKFKQRSSFSSHYKNRHPGVATPKLRTYDV</sequence>
<dbReference type="InterPro" id="IPR013087">
    <property type="entry name" value="Znf_C2H2_type"/>
</dbReference>
<dbReference type="SUPFAM" id="SSF57667">
    <property type="entry name" value="beta-beta-alpha zinc fingers"/>
    <property type="match status" value="4"/>
</dbReference>
<evidence type="ECO:0000256" key="5">
    <source>
        <dbReference type="ARBA" id="ARBA00022833"/>
    </source>
</evidence>
<keyword evidence="3" id="KW-0677">Repeat</keyword>
<dbReference type="PANTHER" id="PTHR24394:SF29">
    <property type="entry name" value="MYONEURIN"/>
    <property type="match status" value="1"/>
</dbReference>
<dbReference type="GeneID" id="113470731"/>
<evidence type="ECO:0000256" key="6">
    <source>
        <dbReference type="ARBA" id="ARBA00023242"/>
    </source>
</evidence>
<keyword evidence="2" id="KW-0479">Metal-binding</keyword>
<feature type="domain" description="C2H2-type" evidence="8">
    <location>
        <begin position="108"/>
        <end position="135"/>
    </location>
</feature>
<comment type="subcellular location">
    <subcellularLocation>
        <location evidence="1">Nucleus</location>
    </subcellularLocation>
</comment>
<dbReference type="Gene3D" id="3.30.160.60">
    <property type="entry name" value="Classic Zinc Finger"/>
    <property type="match status" value="5"/>
</dbReference>
<dbReference type="RefSeq" id="XP_026685210.1">
    <property type="nucleotide sequence ID" value="XM_026829409.1"/>
</dbReference>
<evidence type="ECO:0000256" key="2">
    <source>
        <dbReference type="ARBA" id="ARBA00022723"/>
    </source>
</evidence>
<feature type="domain" description="C2H2-type" evidence="8">
    <location>
        <begin position="274"/>
        <end position="301"/>
    </location>
</feature>
<feature type="domain" description="C2H2-type" evidence="8">
    <location>
        <begin position="218"/>
        <end position="246"/>
    </location>
</feature>
<dbReference type="PROSITE" id="PS00028">
    <property type="entry name" value="ZINC_FINGER_C2H2_1"/>
    <property type="match status" value="8"/>
</dbReference>
<evidence type="ECO:0000256" key="7">
    <source>
        <dbReference type="PROSITE-ProRule" id="PRU00042"/>
    </source>
</evidence>
<dbReference type="AlphaFoldDB" id="A0A3Q0JEV0"/>
<accession>A0A3Q0JEV0</accession>
<dbReference type="GO" id="GO:0005634">
    <property type="term" value="C:nucleus"/>
    <property type="evidence" value="ECO:0007669"/>
    <property type="project" value="UniProtKB-SubCell"/>
</dbReference>
<feature type="domain" description="C2H2-type" evidence="8">
    <location>
        <begin position="70"/>
        <end position="98"/>
    </location>
</feature>
<dbReference type="PANTHER" id="PTHR24394">
    <property type="entry name" value="ZINC FINGER PROTEIN"/>
    <property type="match status" value="1"/>
</dbReference>
<feature type="domain" description="C2H2-type" evidence="8">
    <location>
        <begin position="302"/>
        <end position="330"/>
    </location>
</feature>
<dbReference type="Pfam" id="PF00096">
    <property type="entry name" value="zf-C2H2"/>
    <property type="match status" value="8"/>
</dbReference>
<keyword evidence="9" id="KW-1185">Reference proteome</keyword>
<keyword evidence="6" id="KW-0539">Nucleus</keyword>
<evidence type="ECO:0000313" key="10">
    <source>
        <dbReference type="RefSeq" id="XP_026685210.1"/>
    </source>
</evidence>
<dbReference type="GO" id="GO:0000981">
    <property type="term" value="F:DNA-binding transcription factor activity, RNA polymerase II-specific"/>
    <property type="evidence" value="ECO:0007669"/>
    <property type="project" value="TreeGrafter"/>
</dbReference>
<feature type="domain" description="C2H2-type" evidence="8">
    <location>
        <begin position="246"/>
        <end position="273"/>
    </location>
</feature>
<dbReference type="Proteomes" id="UP000079169">
    <property type="component" value="Unplaced"/>
</dbReference>
<reference evidence="10" key="1">
    <citation type="submission" date="2025-08" db="UniProtKB">
        <authorList>
            <consortium name="RefSeq"/>
        </authorList>
    </citation>
    <scope>IDENTIFICATION</scope>
</reference>
<evidence type="ECO:0000313" key="9">
    <source>
        <dbReference type="Proteomes" id="UP000079169"/>
    </source>
</evidence>
<feature type="domain" description="C2H2-type" evidence="8">
    <location>
        <begin position="176"/>
        <end position="204"/>
    </location>
</feature>
<dbReference type="GO" id="GO:0008270">
    <property type="term" value="F:zinc ion binding"/>
    <property type="evidence" value="ECO:0007669"/>
    <property type="project" value="UniProtKB-KW"/>
</dbReference>
<gene>
    <name evidence="10" type="primary">LOC113470731</name>
</gene>
<dbReference type="InterPro" id="IPR036236">
    <property type="entry name" value="Znf_C2H2_sf"/>
</dbReference>
<dbReference type="PROSITE" id="PS50157">
    <property type="entry name" value="ZINC_FINGER_C2H2_2"/>
    <property type="match status" value="8"/>
</dbReference>
<dbReference type="PaxDb" id="121845-A0A3Q0JEV0"/>
<evidence type="ECO:0000256" key="4">
    <source>
        <dbReference type="ARBA" id="ARBA00022771"/>
    </source>
</evidence>
<organism evidence="9 10">
    <name type="scientific">Diaphorina citri</name>
    <name type="common">Asian citrus psyllid</name>
    <dbReference type="NCBI Taxonomy" id="121845"/>
    <lineage>
        <taxon>Eukaryota</taxon>
        <taxon>Metazoa</taxon>
        <taxon>Ecdysozoa</taxon>
        <taxon>Arthropoda</taxon>
        <taxon>Hexapoda</taxon>
        <taxon>Insecta</taxon>
        <taxon>Pterygota</taxon>
        <taxon>Neoptera</taxon>
        <taxon>Paraneoptera</taxon>
        <taxon>Hemiptera</taxon>
        <taxon>Sternorrhyncha</taxon>
        <taxon>Psylloidea</taxon>
        <taxon>Psyllidae</taxon>
        <taxon>Diaphorininae</taxon>
        <taxon>Diaphorina</taxon>
    </lineage>
</organism>
<keyword evidence="5" id="KW-0862">Zinc</keyword>
<dbReference type="STRING" id="121845.A0A3Q0JEV0"/>